<organism evidence="2 3">
    <name type="scientific">Liparis tanakae</name>
    <name type="common">Tanaka's snailfish</name>
    <dbReference type="NCBI Taxonomy" id="230148"/>
    <lineage>
        <taxon>Eukaryota</taxon>
        <taxon>Metazoa</taxon>
        <taxon>Chordata</taxon>
        <taxon>Craniata</taxon>
        <taxon>Vertebrata</taxon>
        <taxon>Euteleostomi</taxon>
        <taxon>Actinopterygii</taxon>
        <taxon>Neopterygii</taxon>
        <taxon>Teleostei</taxon>
        <taxon>Neoteleostei</taxon>
        <taxon>Acanthomorphata</taxon>
        <taxon>Eupercaria</taxon>
        <taxon>Perciformes</taxon>
        <taxon>Cottioidei</taxon>
        <taxon>Cottales</taxon>
        <taxon>Liparidae</taxon>
        <taxon>Liparis</taxon>
    </lineage>
</organism>
<evidence type="ECO:0000313" key="2">
    <source>
        <dbReference type="EMBL" id="TNN48921.1"/>
    </source>
</evidence>
<keyword evidence="2" id="KW-0808">Transferase</keyword>
<feature type="region of interest" description="Disordered" evidence="1">
    <location>
        <begin position="21"/>
        <end position="67"/>
    </location>
</feature>
<dbReference type="Proteomes" id="UP000314294">
    <property type="component" value="Unassembled WGS sequence"/>
</dbReference>
<dbReference type="EMBL" id="SRLO01000676">
    <property type="protein sequence ID" value="TNN48921.1"/>
    <property type="molecule type" value="Genomic_DNA"/>
</dbReference>
<feature type="compositionally biased region" description="Low complexity" evidence="1">
    <location>
        <begin position="39"/>
        <end position="48"/>
    </location>
</feature>
<dbReference type="AlphaFoldDB" id="A0A4Z2G6N5"/>
<protein>
    <submittedName>
        <fullName evidence="2">NAD kinase</fullName>
    </submittedName>
</protein>
<proteinExistence type="predicted"/>
<dbReference type="OrthoDB" id="8952825at2759"/>
<name>A0A4Z2G6N5_9TELE</name>
<gene>
    <name evidence="2" type="primary">NADK</name>
    <name evidence="2" type="ORF">EYF80_040864</name>
</gene>
<evidence type="ECO:0000256" key="1">
    <source>
        <dbReference type="SAM" id="MobiDB-lite"/>
    </source>
</evidence>
<keyword evidence="3" id="KW-1185">Reference proteome</keyword>
<keyword evidence="2" id="KW-0418">Kinase</keyword>
<comment type="caution">
    <text evidence="2">The sequence shown here is derived from an EMBL/GenBank/DDBJ whole genome shotgun (WGS) entry which is preliminary data.</text>
</comment>
<sequence>MDGGEEVRMEAAPHCCSTCDGGGEVAGRSLARRSKKPRSQSTSAASSSCDYRRPQSLHGPSPVTTFGPKACMLQNPHTVMVPSPLIGRRALGWNKIVIRLSIGGAE</sequence>
<evidence type="ECO:0000313" key="3">
    <source>
        <dbReference type="Proteomes" id="UP000314294"/>
    </source>
</evidence>
<dbReference type="GO" id="GO:0016301">
    <property type="term" value="F:kinase activity"/>
    <property type="evidence" value="ECO:0007669"/>
    <property type="project" value="UniProtKB-KW"/>
</dbReference>
<reference evidence="2 3" key="1">
    <citation type="submission" date="2019-03" db="EMBL/GenBank/DDBJ databases">
        <title>First draft genome of Liparis tanakae, snailfish: a comprehensive survey of snailfish specific genes.</title>
        <authorList>
            <person name="Kim W."/>
            <person name="Song I."/>
            <person name="Jeong J.-H."/>
            <person name="Kim D."/>
            <person name="Kim S."/>
            <person name="Ryu S."/>
            <person name="Song J.Y."/>
            <person name="Lee S.K."/>
        </authorList>
    </citation>
    <scope>NUCLEOTIDE SEQUENCE [LARGE SCALE GENOMIC DNA]</scope>
    <source>
        <tissue evidence="2">Muscle</tissue>
    </source>
</reference>
<accession>A0A4Z2G6N5</accession>